<dbReference type="EMBL" id="MT142245">
    <property type="protein sequence ID" value="QJA76816.1"/>
    <property type="molecule type" value="Genomic_DNA"/>
</dbReference>
<reference evidence="1" key="1">
    <citation type="submission" date="2020-03" db="EMBL/GenBank/DDBJ databases">
        <title>The deep terrestrial virosphere.</title>
        <authorList>
            <person name="Holmfeldt K."/>
            <person name="Nilsson E."/>
            <person name="Simone D."/>
            <person name="Lopez-Fernandez M."/>
            <person name="Wu X."/>
            <person name="de Brujin I."/>
            <person name="Lundin D."/>
            <person name="Andersson A."/>
            <person name="Bertilsson S."/>
            <person name="Dopson M."/>
        </authorList>
    </citation>
    <scope>NUCLEOTIDE SEQUENCE</scope>
    <source>
        <strain evidence="1">MM415A01437</strain>
    </source>
</reference>
<gene>
    <name evidence="1" type="ORF">MM415A01437_0006</name>
</gene>
<protein>
    <submittedName>
        <fullName evidence="1">Uncharacterized protein</fullName>
    </submittedName>
</protein>
<dbReference type="AlphaFoldDB" id="A0A6M3K335"/>
<proteinExistence type="predicted"/>
<sequence>MNCPNCKQGRLFPAIPHENFPETGLECDICKGSGILPECYDYLPNKGKAMKDERIKEQVHLREASLKQGISAWMLSRKERGYFKKDEKCATNE</sequence>
<accession>A0A6M3K335</accession>
<organism evidence="1">
    <name type="scientific">viral metagenome</name>
    <dbReference type="NCBI Taxonomy" id="1070528"/>
    <lineage>
        <taxon>unclassified sequences</taxon>
        <taxon>metagenomes</taxon>
        <taxon>organismal metagenomes</taxon>
    </lineage>
</organism>
<evidence type="ECO:0000313" key="1">
    <source>
        <dbReference type="EMBL" id="QJA76816.1"/>
    </source>
</evidence>
<name>A0A6M3K335_9ZZZZ</name>